<evidence type="ECO:0000256" key="1">
    <source>
        <dbReference type="SAM" id="SignalP"/>
    </source>
</evidence>
<feature type="signal peptide" evidence="1">
    <location>
        <begin position="1"/>
        <end position="26"/>
    </location>
</feature>
<dbReference type="Gene3D" id="2.30.40.10">
    <property type="entry name" value="Urease, subunit C, domain 1"/>
    <property type="match status" value="2"/>
</dbReference>
<dbReference type="EMBL" id="CP020083">
    <property type="protein sequence ID" value="ASR50333.1"/>
    <property type="molecule type" value="Genomic_DNA"/>
</dbReference>
<dbReference type="SUPFAM" id="SSF51556">
    <property type="entry name" value="Metallo-dependent hydrolases"/>
    <property type="match status" value="1"/>
</dbReference>
<dbReference type="RefSeq" id="WP_117351275.1">
    <property type="nucleotide sequence ID" value="NZ_CP020083.1"/>
</dbReference>
<keyword evidence="4" id="KW-1185">Reference proteome</keyword>
<dbReference type="SUPFAM" id="SSF51338">
    <property type="entry name" value="Composite domain of metallo-dependent hydrolases"/>
    <property type="match status" value="1"/>
</dbReference>
<dbReference type="Proteomes" id="UP000258016">
    <property type="component" value="Chromosome"/>
</dbReference>
<gene>
    <name evidence="3" type="ORF">B5J99_01670</name>
</gene>
<dbReference type="Gene3D" id="3.20.20.140">
    <property type="entry name" value="Metal-dependent hydrolases"/>
    <property type="match status" value="1"/>
</dbReference>
<dbReference type="PANTHER" id="PTHR43135:SF3">
    <property type="entry name" value="ALPHA-D-RIBOSE 1-METHYLPHOSPHONATE 5-TRIPHOSPHATE DIPHOSPHATASE"/>
    <property type="match status" value="1"/>
</dbReference>
<feature type="domain" description="Amidohydrolase-related" evidence="2">
    <location>
        <begin position="397"/>
        <end position="482"/>
    </location>
</feature>
<keyword evidence="1" id="KW-0732">Signal</keyword>
<dbReference type="Pfam" id="PF01979">
    <property type="entry name" value="Amidohydro_1"/>
    <property type="match status" value="1"/>
</dbReference>
<proteinExistence type="predicted"/>
<organism evidence="3 4">
    <name type="scientific">Blastomonas fulva</name>
    <dbReference type="NCBI Taxonomy" id="1550728"/>
    <lineage>
        <taxon>Bacteria</taxon>
        <taxon>Pseudomonadati</taxon>
        <taxon>Pseudomonadota</taxon>
        <taxon>Alphaproteobacteria</taxon>
        <taxon>Sphingomonadales</taxon>
        <taxon>Sphingomonadaceae</taxon>
        <taxon>Blastomonas</taxon>
    </lineage>
</organism>
<dbReference type="InterPro" id="IPR032466">
    <property type="entry name" value="Metal_Hydrolase"/>
</dbReference>
<evidence type="ECO:0000313" key="4">
    <source>
        <dbReference type="Proteomes" id="UP000258016"/>
    </source>
</evidence>
<evidence type="ECO:0000259" key="2">
    <source>
        <dbReference type="Pfam" id="PF01979"/>
    </source>
</evidence>
<dbReference type="GeneID" id="303484277"/>
<sequence length="549" mass="60871">MRIGRIGLTIASALALAGSISAPLQGQALGQAQPREVADPIPPRTLGEGPWPRTVLRNAIYVDGTGAPAQGPVDIVIENDRIVRIVSIGSPGAIEEARRPPRGDKEYDLTGHYVLPGFVDAHVHLHTLSDGQGVPSDYVLKLWLAHGITTARNVGSSEMSIEQQVAIKGRLARNEITGPRLDVYPMFQQIGLPIRTAEEGRLAIRDAKRRGADGIKFIGGSEAALIAGIEEAKKLGLHSTMHHAQGVVAYANVLRTSGAGLESMEHWYGLPEAMFTNQKLQDWPTDFINTDEQMRFGEAGRLWQQTARPGSDKWNEVMETLLERGFTLDPTFTAYLASRDLMRMNRAFWHNEYTMPALWDWYRPSRINHGSYWFDWTTEREMDWKENYRLWMSFVNEYKNRGGRVTVGSDAGYIYNTYGFGYIQEMELLREAGFSPLEVINSATQQGARLLGHDADIGTIEPGKKADLVIVKGNPIANLKLLFATGTLKLDDATGKAQRVGGIAWTVKDGIFYEGKALRADIRAIVARSKADRGLPPGYLTIEQEDLTQ</sequence>
<dbReference type="InterPro" id="IPR006680">
    <property type="entry name" value="Amidohydro-rel"/>
</dbReference>
<reference evidence="3 4" key="1">
    <citation type="submission" date="2017-03" db="EMBL/GenBank/DDBJ databases">
        <title>Complete genome sequence of Blastomonas fulva degrading microcsystin LR.</title>
        <authorList>
            <person name="Lee H.-g."/>
            <person name="Jin L."/>
            <person name="oh H.-M."/>
        </authorList>
    </citation>
    <scope>NUCLEOTIDE SEQUENCE [LARGE SCALE GENOMIC DNA]</scope>
    <source>
        <strain evidence="3 4">T2</strain>
    </source>
</reference>
<name>A0ABM6M3C5_9SPHN</name>
<feature type="chain" id="PRO_5045983049" evidence="1">
    <location>
        <begin position="27"/>
        <end position="549"/>
    </location>
</feature>
<dbReference type="InterPro" id="IPR011059">
    <property type="entry name" value="Metal-dep_hydrolase_composite"/>
</dbReference>
<dbReference type="InterPro" id="IPR051781">
    <property type="entry name" value="Metallo-dep_Hydrolase"/>
</dbReference>
<protein>
    <submittedName>
        <fullName evidence="3">Amidohydrolase</fullName>
    </submittedName>
</protein>
<evidence type="ECO:0000313" key="3">
    <source>
        <dbReference type="EMBL" id="ASR50333.1"/>
    </source>
</evidence>
<accession>A0ABM6M3C5</accession>
<dbReference type="PANTHER" id="PTHR43135">
    <property type="entry name" value="ALPHA-D-RIBOSE 1-METHYLPHOSPHONATE 5-TRIPHOSPHATE DIPHOSPHATASE"/>
    <property type="match status" value="1"/>
</dbReference>